<dbReference type="EMBL" id="JAQNDL010000002">
    <property type="protein sequence ID" value="MDC0719020.1"/>
    <property type="molecule type" value="Genomic_DNA"/>
</dbReference>
<name>A0ABT5DZG6_9BACT</name>
<evidence type="ECO:0000313" key="2">
    <source>
        <dbReference type="Proteomes" id="UP001221686"/>
    </source>
</evidence>
<accession>A0ABT5DZG6</accession>
<proteinExistence type="predicted"/>
<comment type="caution">
    <text evidence="1">The sequence shown here is derived from an EMBL/GenBank/DDBJ whole genome shotgun (WGS) entry which is preliminary data.</text>
</comment>
<sequence>MRTSRSGGQYNGAALYSFLLGLGHSEALVHKVLQDAGVDSIDPKRWYDINWAIEVYFAIYEKIGRGAMIAVGKKMIETAPFPPGLDDVKRLLMGLDAAYRLNVRGGADLGGITCEFDDDDSARLVWSTLGPCPLNIGIIEGCCSRVGAAALVEHGAGGCMDEGGSSCTYLVSF</sequence>
<evidence type="ECO:0008006" key="3">
    <source>
        <dbReference type="Google" id="ProtNLM"/>
    </source>
</evidence>
<evidence type="ECO:0000313" key="1">
    <source>
        <dbReference type="EMBL" id="MDC0719020.1"/>
    </source>
</evidence>
<gene>
    <name evidence="1" type="ORF">POL25_19100</name>
</gene>
<dbReference type="Proteomes" id="UP001221686">
    <property type="component" value="Unassembled WGS sequence"/>
</dbReference>
<reference evidence="1 2" key="1">
    <citation type="submission" date="2022-11" db="EMBL/GenBank/DDBJ databases">
        <title>Minimal conservation of predation-associated metabolite biosynthetic gene clusters underscores biosynthetic potential of Myxococcota including descriptions for ten novel species: Archangium lansinium sp. nov., Myxococcus landrumus sp. nov., Nannocystis bai.</title>
        <authorList>
            <person name="Ahearne A."/>
            <person name="Stevens C."/>
            <person name="Dowd S."/>
        </authorList>
    </citation>
    <scope>NUCLEOTIDE SEQUENCE [LARGE SCALE GENOMIC DNA]</scope>
    <source>
        <strain evidence="1 2">BB15-2</strain>
    </source>
</reference>
<protein>
    <recommendedName>
        <fullName evidence="3">4-vinyl reductase 4VR domain-containing protein</fullName>
    </recommendedName>
</protein>
<dbReference type="RefSeq" id="WP_272087532.1">
    <property type="nucleotide sequence ID" value="NZ_JAQNDL010000002.1"/>
</dbReference>
<organism evidence="1 2">
    <name type="scientific">Nannocystis bainbridge</name>
    <dbReference type="NCBI Taxonomy" id="2995303"/>
    <lineage>
        <taxon>Bacteria</taxon>
        <taxon>Pseudomonadati</taxon>
        <taxon>Myxococcota</taxon>
        <taxon>Polyangia</taxon>
        <taxon>Nannocystales</taxon>
        <taxon>Nannocystaceae</taxon>
        <taxon>Nannocystis</taxon>
    </lineage>
</organism>
<keyword evidence="2" id="KW-1185">Reference proteome</keyword>